<evidence type="ECO:0000256" key="4">
    <source>
        <dbReference type="RuleBase" id="RU367022"/>
    </source>
</evidence>
<gene>
    <name evidence="6" type="ORF">CHIRRI_LOCUS3861</name>
</gene>
<evidence type="ECO:0000313" key="7">
    <source>
        <dbReference type="Proteomes" id="UP001153620"/>
    </source>
</evidence>
<feature type="transmembrane region" description="Helical" evidence="4">
    <location>
        <begin position="79"/>
        <end position="96"/>
    </location>
</feature>
<reference evidence="6" key="1">
    <citation type="submission" date="2022-01" db="EMBL/GenBank/DDBJ databases">
        <authorList>
            <person name="King R."/>
        </authorList>
    </citation>
    <scope>NUCLEOTIDE SEQUENCE</scope>
</reference>
<name>A0A9N9WQC0_9DIPT</name>
<dbReference type="GO" id="GO:0005375">
    <property type="term" value="F:copper ion transmembrane transporter activity"/>
    <property type="evidence" value="ECO:0007669"/>
    <property type="project" value="UniProtKB-UniRule"/>
</dbReference>
<protein>
    <recommendedName>
        <fullName evidence="4">Copper transport protein</fullName>
    </recommendedName>
</protein>
<organism evidence="6 7">
    <name type="scientific">Chironomus riparius</name>
    <dbReference type="NCBI Taxonomy" id="315576"/>
    <lineage>
        <taxon>Eukaryota</taxon>
        <taxon>Metazoa</taxon>
        <taxon>Ecdysozoa</taxon>
        <taxon>Arthropoda</taxon>
        <taxon>Hexapoda</taxon>
        <taxon>Insecta</taxon>
        <taxon>Pterygota</taxon>
        <taxon>Neoptera</taxon>
        <taxon>Endopterygota</taxon>
        <taxon>Diptera</taxon>
        <taxon>Nematocera</taxon>
        <taxon>Chironomoidea</taxon>
        <taxon>Chironomidae</taxon>
        <taxon>Chironominae</taxon>
        <taxon>Chironomus</taxon>
    </lineage>
</organism>
<keyword evidence="1 4" id="KW-0812">Transmembrane</keyword>
<keyword evidence="4" id="KW-0813">Transport</keyword>
<dbReference type="EMBL" id="OU895877">
    <property type="protein sequence ID" value="CAG9800924.1"/>
    <property type="molecule type" value="Genomic_DNA"/>
</dbReference>
<dbReference type="PANTHER" id="PTHR12483">
    <property type="entry name" value="SOLUTE CARRIER FAMILY 31 COPPER TRANSPORTERS"/>
    <property type="match status" value="1"/>
</dbReference>
<dbReference type="AlphaFoldDB" id="A0A9N9WQC0"/>
<evidence type="ECO:0000256" key="3">
    <source>
        <dbReference type="ARBA" id="ARBA00023136"/>
    </source>
</evidence>
<dbReference type="Pfam" id="PF04145">
    <property type="entry name" value="Ctr"/>
    <property type="match status" value="1"/>
</dbReference>
<keyword evidence="4" id="KW-0187">Copper transport</keyword>
<keyword evidence="7" id="KW-1185">Reference proteome</keyword>
<sequence>MDDHSHHMHHNHHSMDVVSSTEMPHDHDHSMHSGHNMMDTVDNSAHSGHHDMMSHMMSMAFHGGCNETILFTQWTTSSCSGLVGSMIVIFILAVFYEGLKFYREHLFWKVYNNLQYRAVTDKNNTNGEAGDSRVVHMVGDVIHRTPPTMFSLNHLLQSFLHLIQVTLSLMLMLIFMTYNSYLCLSVVFGAMVGYLLFGWKKSVMLDITEHCH</sequence>
<feature type="transmembrane region" description="Helical" evidence="4">
    <location>
        <begin position="155"/>
        <end position="174"/>
    </location>
</feature>
<keyword evidence="4" id="KW-0186">Copper</keyword>
<keyword evidence="3 4" id="KW-0472">Membrane</keyword>
<feature type="transmembrane region" description="Helical" evidence="4">
    <location>
        <begin position="181"/>
        <end position="199"/>
    </location>
</feature>
<dbReference type="InterPro" id="IPR007274">
    <property type="entry name" value="Cop_transporter"/>
</dbReference>
<comment type="subcellular location">
    <subcellularLocation>
        <location evidence="4">Membrane</location>
        <topology evidence="4">Multi-pass membrane protein</topology>
    </subcellularLocation>
</comment>
<keyword evidence="2 4" id="KW-1133">Transmembrane helix</keyword>
<feature type="region of interest" description="Disordered" evidence="5">
    <location>
        <begin position="1"/>
        <end position="36"/>
    </location>
</feature>
<feature type="compositionally biased region" description="Basic residues" evidence="5">
    <location>
        <begin position="1"/>
        <end position="12"/>
    </location>
</feature>
<dbReference type="GO" id="GO:0016020">
    <property type="term" value="C:membrane"/>
    <property type="evidence" value="ECO:0007669"/>
    <property type="project" value="UniProtKB-SubCell"/>
</dbReference>
<proteinExistence type="inferred from homology"/>
<evidence type="ECO:0000256" key="1">
    <source>
        <dbReference type="ARBA" id="ARBA00022692"/>
    </source>
</evidence>
<evidence type="ECO:0000256" key="2">
    <source>
        <dbReference type="ARBA" id="ARBA00022989"/>
    </source>
</evidence>
<reference evidence="6" key="2">
    <citation type="submission" date="2022-10" db="EMBL/GenBank/DDBJ databases">
        <authorList>
            <consortium name="ENA_rothamsted_submissions"/>
            <consortium name="culmorum"/>
            <person name="King R."/>
        </authorList>
    </citation>
    <scope>NUCLEOTIDE SEQUENCE</scope>
</reference>
<keyword evidence="4" id="KW-0406">Ion transport</keyword>
<dbReference type="PANTHER" id="PTHR12483:SF115">
    <property type="entry name" value="COPPER TRANSPORT PROTEIN"/>
    <property type="match status" value="1"/>
</dbReference>
<dbReference type="OrthoDB" id="161814at2759"/>
<accession>A0A9N9WQC0</accession>
<comment type="similarity">
    <text evidence="4">Belongs to the copper transporter (Ctr) (TC 1.A.56) family. SLC31A subfamily.</text>
</comment>
<dbReference type="Proteomes" id="UP001153620">
    <property type="component" value="Chromosome 1"/>
</dbReference>
<evidence type="ECO:0000256" key="5">
    <source>
        <dbReference type="SAM" id="MobiDB-lite"/>
    </source>
</evidence>
<evidence type="ECO:0000313" key="6">
    <source>
        <dbReference type="EMBL" id="CAG9800924.1"/>
    </source>
</evidence>